<keyword evidence="1" id="KW-0472">Membrane</keyword>
<dbReference type="EMBL" id="JAUDFV010000149">
    <property type="protein sequence ID" value="KAL2719307.1"/>
    <property type="molecule type" value="Genomic_DNA"/>
</dbReference>
<keyword evidence="1" id="KW-0812">Transmembrane</keyword>
<accession>A0ABD2AFB5</accession>
<evidence type="ECO:0000313" key="2">
    <source>
        <dbReference type="EMBL" id="KAL2719307.1"/>
    </source>
</evidence>
<keyword evidence="1" id="KW-1133">Transmembrane helix</keyword>
<sequence>MIIKHKITFVLREGVNRCKTRVMNSIMFLFVMSELYLRILYRSLNNYRSYKQLHFCRVLSSKSVYFNILSFLLHFLGGDMTL</sequence>
<reference evidence="2 3" key="1">
    <citation type="journal article" date="2024" name="Ann. Entomol. Soc. Am.">
        <title>Genomic analyses of the southern and eastern yellowjacket wasps (Hymenoptera: Vespidae) reveal evolutionary signatures of social life.</title>
        <authorList>
            <person name="Catto M.A."/>
            <person name="Caine P.B."/>
            <person name="Orr S.E."/>
            <person name="Hunt B.G."/>
            <person name="Goodisman M.A.D."/>
        </authorList>
    </citation>
    <scope>NUCLEOTIDE SEQUENCE [LARGE SCALE GENOMIC DNA]</scope>
    <source>
        <strain evidence="2">233</strain>
        <tissue evidence="2">Head and thorax</tissue>
    </source>
</reference>
<feature type="transmembrane region" description="Helical" evidence="1">
    <location>
        <begin position="21"/>
        <end position="39"/>
    </location>
</feature>
<feature type="transmembrane region" description="Helical" evidence="1">
    <location>
        <begin position="59"/>
        <end position="77"/>
    </location>
</feature>
<keyword evidence="3" id="KW-1185">Reference proteome</keyword>
<dbReference type="AlphaFoldDB" id="A0ABD2AFB5"/>
<name>A0ABD2AFB5_VESSQ</name>
<comment type="caution">
    <text evidence="2">The sequence shown here is derived from an EMBL/GenBank/DDBJ whole genome shotgun (WGS) entry which is preliminary data.</text>
</comment>
<dbReference type="Proteomes" id="UP001607302">
    <property type="component" value="Unassembled WGS sequence"/>
</dbReference>
<gene>
    <name evidence="2" type="ORF">V1478_010769</name>
</gene>
<protein>
    <submittedName>
        <fullName evidence="2">Uncharacterized protein</fullName>
    </submittedName>
</protein>
<evidence type="ECO:0000313" key="3">
    <source>
        <dbReference type="Proteomes" id="UP001607302"/>
    </source>
</evidence>
<organism evidence="2 3">
    <name type="scientific">Vespula squamosa</name>
    <name type="common">Southern yellow jacket</name>
    <name type="synonym">Wasp</name>
    <dbReference type="NCBI Taxonomy" id="30214"/>
    <lineage>
        <taxon>Eukaryota</taxon>
        <taxon>Metazoa</taxon>
        <taxon>Ecdysozoa</taxon>
        <taxon>Arthropoda</taxon>
        <taxon>Hexapoda</taxon>
        <taxon>Insecta</taxon>
        <taxon>Pterygota</taxon>
        <taxon>Neoptera</taxon>
        <taxon>Endopterygota</taxon>
        <taxon>Hymenoptera</taxon>
        <taxon>Apocrita</taxon>
        <taxon>Aculeata</taxon>
        <taxon>Vespoidea</taxon>
        <taxon>Vespidae</taxon>
        <taxon>Vespinae</taxon>
        <taxon>Vespula</taxon>
    </lineage>
</organism>
<evidence type="ECO:0000256" key="1">
    <source>
        <dbReference type="SAM" id="Phobius"/>
    </source>
</evidence>
<proteinExistence type="predicted"/>